<evidence type="ECO:0000313" key="2">
    <source>
        <dbReference type="EMBL" id="CCH59360.1"/>
    </source>
</evidence>
<feature type="region of interest" description="Disordered" evidence="1">
    <location>
        <begin position="165"/>
        <end position="193"/>
    </location>
</feature>
<evidence type="ECO:0000313" key="3">
    <source>
        <dbReference type="Proteomes" id="UP000002866"/>
    </source>
</evidence>
<dbReference type="GeneID" id="14494044"/>
<feature type="compositionally biased region" description="Polar residues" evidence="1">
    <location>
        <begin position="126"/>
        <end position="137"/>
    </location>
</feature>
<dbReference type="EMBL" id="HE806317">
    <property type="protein sequence ID" value="CCH59360.1"/>
    <property type="molecule type" value="Genomic_DNA"/>
</dbReference>
<name>I2GZ08_HENB6</name>
<feature type="region of interest" description="Disordered" evidence="1">
    <location>
        <begin position="116"/>
        <end position="137"/>
    </location>
</feature>
<dbReference type="STRING" id="1071380.I2GZ08"/>
<feature type="compositionally biased region" description="Basic and acidic residues" evidence="1">
    <location>
        <begin position="248"/>
        <end position="257"/>
    </location>
</feature>
<dbReference type="HOGENOM" id="CLU_973787_0_0_1"/>
<dbReference type="AlphaFoldDB" id="I2GZ08"/>
<protein>
    <submittedName>
        <fullName evidence="2">Uncharacterized protein</fullName>
    </submittedName>
</protein>
<keyword evidence="3" id="KW-1185">Reference proteome</keyword>
<feature type="region of interest" description="Disordered" evidence="1">
    <location>
        <begin position="248"/>
        <end position="286"/>
    </location>
</feature>
<accession>I2GZ08</accession>
<dbReference type="InParanoid" id="I2GZ08"/>
<dbReference type="Proteomes" id="UP000002866">
    <property type="component" value="Chromosome 2"/>
</dbReference>
<dbReference type="RefSeq" id="XP_004178879.1">
    <property type="nucleotide sequence ID" value="XM_004178831.1"/>
</dbReference>
<reference evidence="2 3" key="1">
    <citation type="journal article" date="2011" name="Proc. Natl. Acad. Sci. U.S.A.">
        <title>Evolutionary erosion of yeast sex chromosomes by mating-type switching accidents.</title>
        <authorList>
            <person name="Gordon J.L."/>
            <person name="Armisen D."/>
            <person name="Proux-Wera E."/>
            <person name="Oheigeartaigh S.S."/>
            <person name="Byrne K.P."/>
            <person name="Wolfe K.H."/>
        </authorList>
    </citation>
    <scope>NUCLEOTIDE SEQUENCE [LARGE SCALE GENOMIC DNA]</scope>
    <source>
        <strain evidence="3">ATCC 34711 / CBS 6284 / DSM 70876 / NBRC 10599 / NRRL Y-10934 / UCD 77-7</strain>
    </source>
</reference>
<sequence>MFVSNSAPQSIQRVFDNSISSSNEKYIQFLENKILNVQQKLEDLYEKDISDEEQLIEEIDKLQSMESKYVNLLRKKQMEIKMDIARSHAMSVQFNNMNNISFNQPHQQNLVSTTAEPHYEEHPDTDNNNEQADESTPNRYQRLLGSEPFYMNNKIGMEDTHIQTENDEQPPATNQTPIVLQRDPVDTADQPSNKNSAREIVKNGIESKIKMMMEARAQKETSDAGIVRIEAEKEAKIDAEKKAKREAEAKARREAESKAAAVAAEKARKEAEAKVTIERAKKEDAN</sequence>
<evidence type="ECO:0000256" key="1">
    <source>
        <dbReference type="SAM" id="MobiDB-lite"/>
    </source>
</evidence>
<dbReference type="KEGG" id="tbl:TBLA_0B05280"/>
<gene>
    <name evidence="2" type="primary">TBLA0B05280</name>
    <name evidence="2" type="ORF">TBLA_0B05280</name>
</gene>
<proteinExistence type="predicted"/>
<organism evidence="2 3">
    <name type="scientific">Henningerozyma blattae (strain ATCC 34711 / CBS 6284 / DSM 70876 / NBRC 10599 / NRRL Y-10934 / UCD 77-7)</name>
    <name type="common">Yeast</name>
    <name type="synonym">Tetrapisispora blattae</name>
    <dbReference type="NCBI Taxonomy" id="1071380"/>
    <lineage>
        <taxon>Eukaryota</taxon>
        <taxon>Fungi</taxon>
        <taxon>Dikarya</taxon>
        <taxon>Ascomycota</taxon>
        <taxon>Saccharomycotina</taxon>
        <taxon>Saccharomycetes</taxon>
        <taxon>Saccharomycetales</taxon>
        <taxon>Saccharomycetaceae</taxon>
        <taxon>Henningerozyma</taxon>
    </lineage>
</organism>
<feature type="compositionally biased region" description="Basic and acidic residues" evidence="1">
    <location>
        <begin position="265"/>
        <end position="286"/>
    </location>
</feature>